<feature type="compositionally biased region" description="Basic and acidic residues" evidence="1">
    <location>
        <begin position="1166"/>
        <end position="1178"/>
    </location>
</feature>
<organism evidence="3 4">
    <name type="scientific">Prevotella histicola JCM 15637 = DNF00424</name>
    <dbReference type="NCBI Taxonomy" id="1236504"/>
    <lineage>
        <taxon>Bacteria</taxon>
        <taxon>Pseudomonadati</taxon>
        <taxon>Bacteroidota</taxon>
        <taxon>Bacteroidia</taxon>
        <taxon>Bacteroidales</taxon>
        <taxon>Prevotellaceae</taxon>
        <taxon>Prevotella</taxon>
    </lineage>
</organism>
<dbReference type="Proteomes" id="UP000029533">
    <property type="component" value="Unassembled WGS sequence"/>
</dbReference>
<dbReference type="Gene3D" id="3.40.50.300">
    <property type="entry name" value="P-loop containing nucleotide triphosphate hydrolases"/>
    <property type="match status" value="1"/>
</dbReference>
<dbReference type="PROSITE" id="PS50006">
    <property type="entry name" value="FHA_DOMAIN"/>
    <property type="match status" value="1"/>
</dbReference>
<evidence type="ECO:0000313" key="4">
    <source>
        <dbReference type="Proteomes" id="UP000029533"/>
    </source>
</evidence>
<evidence type="ECO:0000259" key="2">
    <source>
        <dbReference type="PROSITE" id="PS50006"/>
    </source>
</evidence>
<dbReference type="AlphaFoldDB" id="A0AAW3FGY6"/>
<accession>A0AAW3FGY6</accession>
<name>A0AAW3FGY6_9BACT</name>
<protein>
    <recommendedName>
        <fullName evidence="2">FHA domain-containing protein</fullName>
    </recommendedName>
</protein>
<evidence type="ECO:0000313" key="3">
    <source>
        <dbReference type="EMBL" id="KGF29917.1"/>
    </source>
</evidence>
<comment type="caution">
    <text evidence="3">The sequence shown here is derived from an EMBL/GenBank/DDBJ whole genome shotgun (WGS) entry which is preliminary data.</text>
</comment>
<feature type="region of interest" description="Disordered" evidence="1">
    <location>
        <begin position="1166"/>
        <end position="1205"/>
    </location>
</feature>
<dbReference type="InterPro" id="IPR027417">
    <property type="entry name" value="P-loop_NTPase"/>
</dbReference>
<reference evidence="3 4" key="1">
    <citation type="submission" date="2014-07" db="EMBL/GenBank/DDBJ databases">
        <authorList>
            <person name="McCorrison J."/>
            <person name="Sanka R."/>
            <person name="Torralba M."/>
            <person name="Gillis M."/>
            <person name="Haft D.H."/>
            <person name="Methe B."/>
            <person name="Sutton G."/>
            <person name="Nelson K.E."/>
        </authorList>
    </citation>
    <scope>NUCLEOTIDE SEQUENCE [LARGE SCALE GENOMIC DNA]</scope>
    <source>
        <strain evidence="3 4">DNF00424</strain>
    </source>
</reference>
<sequence>MIFDPLISEIAALPLTMLVRPADVQNDDTQTACWCPFSKEEGDGANTPHFIIYKNERGGLYKDPVSRWMCTRTKRQGYGAIELYAAIHNLGFWSEHKGCASSITVEGENLRKVCRELAVKCGYSEDEIAKRWPSILHRDNRGASDRPLTSFDFQPKTDFTPQELTSLGCSVWVDSSNKAHFGFDTDRLDSKWHFEPYFIQQDFSIYSLTECTLPAVNRNGEPVSEKIYGTPFNPLFLAYVDAEDERCGCVFRPAMDVPPIVFSNDEEVKPSKVSRWLSGDRVFTFAVEHRTTESTAVCRAIDTLDPDEIVTETKQVWAEGEDKDGMPNGRWQLTEEPIEDKDIKAQGVIYCTTPQDAVATYYHLKALRYTFPKTQQKWFHVAFSYGKVDFSPVHYNKLSRFAERVYTLFPNDNRSVLAARAIGRRYRDILRASLPPNMSDRLYLRTPRVFARPVRSVRDFFLAYRMPKEESFLYDDALDRRFVACITSALSSCPMEKKQKRDTRGRVKEDYYVIDPATVWEFMAAEGYVRDVDMESTDKIGRFVHISGPFADELDAPSMVQRVQECLTEYARQNNSDPEDYRLMVQAISRDNREVNEKTIGSLPAVQVNYKDGYGPDVDYFYFQNGALRITKDDITLVPYSQIDFNIDRGEVMPWPFYMPQSHPFAIEENPVYQDRKKAIEAKREQKDDNGQPLYTLQQLASESTELALWAQGHRWMVDWKGKQDKDMCPSLRVLRGFANEDWKTEQDLLHAGKTFSLEEQLELDGRMANLVFCLGRVLWRYRESKSNCIPYLVENTVSSNGRAEGGSGKSTFVKMFAGSCCYILDIDGKNIEPSRDLSFSLSRYVHRHHRVVHWEDVNQNFSIKSLYNYATGSFVTQKKFVDPQEIKLSEGPGHVVSSNYPLSDMDDSTMRRVCLGGFSHRFSGENILKNKAARYISDVMPDFNPVSLDRVSNRTRSQLIMICAIAVQFVMRFDEKVDAQKKYMEQRTLTQSLGESFLRFARVFFGQEHVYGVPIDLDSMLEEYKADYAEASKNKNDSFSTKAFKHRVMDYCETCGITMNPPQMFRKTKNGQPSKAEQTNYFAHQAWCTRRYFEGREWEGDTTIQPKQVRELVRTEHAVYFYRTKDKQPADYDELMATYTEFLKQPDPAPILDDKGNVVALTEEERQRWRDFKDRKQGKYSGGGGTVTTTTPAPPAVDESDLPF</sequence>
<evidence type="ECO:0000256" key="1">
    <source>
        <dbReference type="SAM" id="MobiDB-lite"/>
    </source>
</evidence>
<dbReference type="EMBL" id="JRNJ01000022">
    <property type="protein sequence ID" value="KGF29917.1"/>
    <property type="molecule type" value="Genomic_DNA"/>
</dbReference>
<feature type="domain" description="FHA" evidence="2">
    <location>
        <begin position="829"/>
        <end position="881"/>
    </location>
</feature>
<proteinExistence type="predicted"/>
<dbReference type="InterPro" id="IPR000253">
    <property type="entry name" value="FHA_dom"/>
</dbReference>
<dbReference type="RefSeq" id="WP_156098229.1">
    <property type="nucleotide sequence ID" value="NZ_JRNJ01000022.1"/>
</dbReference>
<gene>
    <name evidence="3" type="ORF">HMPREF2132_01700</name>
</gene>